<keyword evidence="1" id="KW-1133">Transmembrane helix</keyword>
<dbReference type="Proteomes" id="UP000829291">
    <property type="component" value="Chromosome 6"/>
</dbReference>
<reference evidence="3" key="1">
    <citation type="submission" date="2025-08" db="UniProtKB">
        <authorList>
            <consortium name="RefSeq"/>
        </authorList>
    </citation>
    <scope>IDENTIFICATION</scope>
    <source>
        <tissue evidence="3">Thorax and Abdomen</tissue>
    </source>
</reference>
<evidence type="ECO:0000313" key="2">
    <source>
        <dbReference type="Proteomes" id="UP000829291"/>
    </source>
</evidence>
<keyword evidence="2" id="KW-1185">Reference proteome</keyword>
<evidence type="ECO:0000256" key="1">
    <source>
        <dbReference type="SAM" id="Phobius"/>
    </source>
</evidence>
<sequence length="117" mass="13231">MTNGNRVKFSYTPYGRRLADLLTEEYIFSQRLTIEGPSRLNLESAGKMKQKLRTPSLLSIQDSSGEALQLPPNNFAIFRKLMMGRVFLYSPNVVGGGCWGWLAMVGGGRTWTRRRTN</sequence>
<evidence type="ECO:0000313" key="3">
    <source>
        <dbReference type="RefSeq" id="XP_046598467.1"/>
    </source>
</evidence>
<dbReference type="GeneID" id="124294928"/>
<organism evidence="2 3">
    <name type="scientific">Neodiprion lecontei</name>
    <name type="common">Redheaded pine sawfly</name>
    <dbReference type="NCBI Taxonomy" id="441921"/>
    <lineage>
        <taxon>Eukaryota</taxon>
        <taxon>Metazoa</taxon>
        <taxon>Ecdysozoa</taxon>
        <taxon>Arthropoda</taxon>
        <taxon>Hexapoda</taxon>
        <taxon>Insecta</taxon>
        <taxon>Pterygota</taxon>
        <taxon>Neoptera</taxon>
        <taxon>Endopterygota</taxon>
        <taxon>Hymenoptera</taxon>
        <taxon>Tenthredinoidea</taxon>
        <taxon>Diprionidae</taxon>
        <taxon>Diprioninae</taxon>
        <taxon>Neodiprion</taxon>
    </lineage>
</organism>
<name>A0ABM3GDV9_NEOLC</name>
<dbReference type="RefSeq" id="XP_046598467.1">
    <property type="nucleotide sequence ID" value="XM_046742511.1"/>
</dbReference>
<keyword evidence="1" id="KW-0812">Transmembrane</keyword>
<keyword evidence="1" id="KW-0472">Membrane</keyword>
<feature type="transmembrane region" description="Helical" evidence="1">
    <location>
        <begin position="86"/>
        <end position="104"/>
    </location>
</feature>
<proteinExistence type="predicted"/>
<gene>
    <name evidence="3" type="primary">LOC124294928</name>
</gene>
<protein>
    <submittedName>
        <fullName evidence="3">Uncharacterized protein LOC124294928</fullName>
    </submittedName>
</protein>
<accession>A0ABM3GDV9</accession>